<protein>
    <submittedName>
        <fullName evidence="2">Uncharacterized protein</fullName>
    </submittedName>
</protein>
<dbReference type="RefSeq" id="WP_108372468.1">
    <property type="nucleotide sequence ID" value="NZ_CP028811.1"/>
</dbReference>
<dbReference type="AlphaFoldDB" id="A0A2S0RGS8"/>
<evidence type="ECO:0000256" key="1">
    <source>
        <dbReference type="SAM" id="Phobius"/>
    </source>
</evidence>
<reference evidence="2 3" key="1">
    <citation type="submission" date="2018-04" db="EMBL/GenBank/DDBJ databases">
        <title>Genome sequencing of Flavobacterium sp. HYN0048.</title>
        <authorList>
            <person name="Yi H."/>
            <person name="Baek C."/>
        </authorList>
    </citation>
    <scope>NUCLEOTIDE SEQUENCE [LARGE SCALE GENOMIC DNA]</scope>
    <source>
        <strain evidence="2 3">HYN0048</strain>
    </source>
</reference>
<feature type="transmembrane region" description="Helical" evidence="1">
    <location>
        <begin position="6"/>
        <end position="23"/>
    </location>
</feature>
<evidence type="ECO:0000313" key="2">
    <source>
        <dbReference type="EMBL" id="AWA30963.1"/>
    </source>
</evidence>
<dbReference type="Proteomes" id="UP000244193">
    <property type="component" value="Chromosome"/>
</dbReference>
<organism evidence="2 3">
    <name type="scientific">Flavobacterium magnum</name>
    <dbReference type="NCBI Taxonomy" id="2162713"/>
    <lineage>
        <taxon>Bacteria</taxon>
        <taxon>Pseudomonadati</taxon>
        <taxon>Bacteroidota</taxon>
        <taxon>Flavobacteriia</taxon>
        <taxon>Flavobacteriales</taxon>
        <taxon>Flavobacteriaceae</taxon>
        <taxon>Flavobacterium</taxon>
    </lineage>
</organism>
<dbReference type="KEGG" id="fmg:HYN48_13235"/>
<keyword evidence="3" id="KW-1185">Reference proteome</keyword>
<proteinExistence type="predicted"/>
<evidence type="ECO:0000313" key="3">
    <source>
        <dbReference type="Proteomes" id="UP000244193"/>
    </source>
</evidence>
<accession>A0A2S0RGS8</accession>
<sequence length="186" mass="21486">MKIIKFLLIFGCIIFIFFLFFGYDKNYGFYFKEDLHIEEKVSSISYMEDNYEISIKDHGIGISGNNYSIIFSGSILNKSPHTLESIIVIPRLNVELEGKNVEVDLSNFAVMSPGQKLSPQENLKFTKVLDFKNFNLDYLNYKATKATFSITFEGSNSLDYKISDHANVYWWGTDSDITLEWNMISK</sequence>
<keyword evidence="1" id="KW-1133">Transmembrane helix</keyword>
<keyword evidence="1" id="KW-0472">Membrane</keyword>
<gene>
    <name evidence="2" type="ORF">HYN48_13235</name>
</gene>
<name>A0A2S0RGS8_9FLAO</name>
<keyword evidence="1" id="KW-0812">Transmembrane</keyword>
<dbReference type="EMBL" id="CP028811">
    <property type="protein sequence ID" value="AWA30963.1"/>
    <property type="molecule type" value="Genomic_DNA"/>
</dbReference>